<dbReference type="KEGG" id="dosa:Os06g0638400"/>
<dbReference type="Proteomes" id="UP000000763">
    <property type="component" value="Chromosome 6"/>
</dbReference>
<reference evidence="3" key="5">
    <citation type="journal article" date="2008" name="Nucleic Acids Res.">
        <title>The Rice Annotation Project Database (RAP-DB): 2008 update.</title>
        <authorList>
            <consortium name="The Rice Annotation Project (RAP)"/>
            <person name="Tanaka T."/>
            <person name="Antonio B.A."/>
            <person name="Kikuchi S."/>
            <person name="Matsumoto T."/>
            <person name="Nagamura Y."/>
            <person name="Numa H."/>
            <person name="Sakai H."/>
            <person name="Wu J."/>
            <person name="Itoh T."/>
            <person name="Sasaki T."/>
            <person name="Aono R."/>
            <person name="Fujii Y."/>
            <person name="Habara T."/>
            <person name="Harada E."/>
            <person name="Kanno M."/>
            <person name="Kawahara Y."/>
            <person name="Kawashima H."/>
            <person name="Kubooka H."/>
            <person name="Matsuya A."/>
            <person name="Nakaoka H."/>
            <person name="Saichi N."/>
            <person name="Sanbonmatsu R."/>
            <person name="Sato Y."/>
            <person name="Shinso Y."/>
            <person name="Suzuki M."/>
            <person name="Takeda J."/>
            <person name="Tanino M."/>
            <person name="Todokoro F."/>
            <person name="Yamaguchi K."/>
            <person name="Yamamoto N."/>
            <person name="Yamasaki C."/>
            <person name="Imanishi T."/>
            <person name="Okido T."/>
            <person name="Tada M."/>
            <person name="Ikeo K."/>
            <person name="Tateno Y."/>
            <person name="Gojobori T."/>
            <person name="Lin Y.C."/>
            <person name="Wei F.J."/>
            <person name="Hsing Y.I."/>
            <person name="Zhao Q."/>
            <person name="Han B."/>
            <person name="Kramer M.R."/>
            <person name="McCombie R.W."/>
            <person name="Lonsdale D."/>
            <person name="O'Donovan C.C."/>
            <person name="Whitfield E.J."/>
            <person name="Apweiler R."/>
            <person name="Koyanagi K.O."/>
            <person name="Khurana J.P."/>
            <person name="Raghuvanshi S."/>
            <person name="Singh N.K."/>
            <person name="Tyagi A.K."/>
            <person name="Haberer G."/>
            <person name="Fujisawa M."/>
            <person name="Hosokawa S."/>
            <person name="Ito Y."/>
            <person name="Ikawa H."/>
            <person name="Shibata M."/>
            <person name="Yamamoto M."/>
            <person name="Bruskiewich R.M."/>
            <person name="Hoen D.R."/>
            <person name="Bureau TE."/>
            <person name="Namiki N."/>
            <person name="Ohyanagi H."/>
            <person name="Sakai Y."/>
            <person name="Nobushima S."/>
            <person name="Sakata K."/>
            <person name="Barrero R.A."/>
            <person name="Sato Y."/>
            <person name="Souvorov A."/>
            <person name="Smith-White B."/>
            <person name="Tatusova T."/>
            <person name="An S."/>
            <person name="An G."/>
            <person name="OOta S."/>
            <person name="Fuks G."/>
            <person name="Messing J."/>
            <person name="Christie K.R."/>
            <person name="Lieberherr D."/>
            <person name="Kim H."/>
            <person name="Zuccolo A."/>
            <person name="Wing R.A."/>
            <person name="Nobuta K."/>
            <person name="Green P.J."/>
            <person name="Lu C."/>
            <person name="Meyers BC."/>
            <person name="Chaparro C."/>
            <person name="Piegu B."/>
            <person name="Panaud O."/>
            <person name="Echeverria M."/>
        </authorList>
    </citation>
    <scope>NUCLEOTIDE SEQUENCE</scope>
</reference>
<feature type="compositionally biased region" description="Polar residues" evidence="1">
    <location>
        <begin position="72"/>
        <end position="89"/>
    </location>
</feature>
<evidence type="ECO:0000313" key="2">
    <source>
        <dbReference type="EMBL" id="BAD37525.1"/>
    </source>
</evidence>
<feature type="compositionally biased region" description="Low complexity" evidence="1">
    <location>
        <begin position="42"/>
        <end position="62"/>
    </location>
</feature>
<reference evidence="3" key="3">
    <citation type="journal article" date="2006" name="Nucleic Acids Res.">
        <title>The Rice Annotation Project Database (RAP-DB): hub for Oryza sativa ssp. japonica genome information.</title>
        <authorList>
            <person name="Ohyanagi H."/>
            <person name="Tanaka T."/>
            <person name="Sakai H."/>
            <person name="Shigemoto Y."/>
            <person name="Yamaguchi K."/>
            <person name="Habara T."/>
            <person name="Fujii Y."/>
            <person name="Antonio B.A."/>
            <person name="Nagamura Y."/>
            <person name="Imanishi T."/>
            <person name="Ikeo K."/>
            <person name="Itoh T."/>
            <person name="Gojobori T."/>
            <person name="Sasaki T."/>
        </authorList>
    </citation>
    <scope>NUCLEOTIDE SEQUENCE</scope>
</reference>
<dbReference type="AlphaFoldDB" id="Q0DAQ5"/>
<gene>
    <name evidence="3" type="ordered locus">Os06g0638400</name>
    <name evidence="2" type="ORF">P0523F01.25</name>
</gene>
<reference evidence="3" key="8">
    <citation type="submission" date="2012-08" db="EMBL/GenBank/DDBJ databases">
        <title>The Second Rice Annotation Project Meeting (RAP2).</title>
        <authorList>
            <consortium name="The Rice Annotation Project (RAP)"/>
        </authorList>
    </citation>
    <scope>NUCLEOTIDE SEQUENCE</scope>
</reference>
<evidence type="ECO:0000313" key="3">
    <source>
        <dbReference type="EMBL" id="BAF20068.1"/>
    </source>
</evidence>
<feature type="region of interest" description="Disordered" evidence="1">
    <location>
        <begin position="42"/>
        <end position="89"/>
    </location>
</feature>
<evidence type="ECO:0000256" key="1">
    <source>
        <dbReference type="SAM" id="MobiDB-lite"/>
    </source>
</evidence>
<dbReference type="EMBL" id="AP008212">
    <property type="protein sequence ID" value="BAF20068.1"/>
    <property type="molecule type" value="Genomic_DNA"/>
</dbReference>
<reference evidence="3 4" key="2">
    <citation type="journal article" date="2005" name="Nature">
        <title>The map-based sequence of the rice genome.</title>
        <authorList>
            <consortium name="International rice genome sequencing project (IRGSP)"/>
            <person name="Matsumoto T."/>
            <person name="Wu J."/>
            <person name="Kanamori H."/>
            <person name="Katayose Y."/>
            <person name="Fujisawa M."/>
            <person name="Namiki N."/>
            <person name="Mizuno H."/>
            <person name="Yamamoto K."/>
            <person name="Antonio B.A."/>
            <person name="Baba T."/>
            <person name="Sakata K."/>
            <person name="Nagamura Y."/>
            <person name="Aoki H."/>
            <person name="Arikawa K."/>
            <person name="Arita K."/>
            <person name="Bito T."/>
            <person name="Chiden Y."/>
            <person name="Fujitsuka N."/>
            <person name="Fukunaka R."/>
            <person name="Hamada M."/>
            <person name="Harada C."/>
            <person name="Hayashi A."/>
            <person name="Hijishita S."/>
            <person name="Honda M."/>
            <person name="Hosokawa S."/>
            <person name="Ichikawa Y."/>
            <person name="Idonuma A."/>
            <person name="Iijima M."/>
            <person name="Ikeda M."/>
            <person name="Ikeno M."/>
            <person name="Ito K."/>
            <person name="Ito S."/>
            <person name="Ito T."/>
            <person name="Ito Y."/>
            <person name="Ito Y."/>
            <person name="Iwabuchi A."/>
            <person name="Kamiya K."/>
            <person name="Karasawa W."/>
            <person name="Kurita K."/>
            <person name="Katagiri S."/>
            <person name="Kikuta A."/>
            <person name="Kobayashi H."/>
            <person name="Kobayashi N."/>
            <person name="Machita K."/>
            <person name="Maehara T."/>
            <person name="Masukawa M."/>
            <person name="Mizubayashi T."/>
            <person name="Mukai Y."/>
            <person name="Nagasaki H."/>
            <person name="Nagata Y."/>
            <person name="Naito S."/>
            <person name="Nakashima M."/>
            <person name="Nakama Y."/>
            <person name="Nakamichi Y."/>
            <person name="Nakamura M."/>
            <person name="Meguro A."/>
            <person name="Negishi M."/>
            <person name="Ohta I."/>
            <person name="Ohta T."/>
            <person name="Okamoto M."/>
            <person name="Ono N."/>
            <person name="Saji S."/>
            <person name="Sakaguchi M."/>
            <person name="Sakai K."/>
            <person name="Shibata M."/>
            <person name="Shimokawa T."/>
            <person name="Song J."/>
            <person name="Takazaki Y."/>
            <person name="Terasawa K."/>
            <person name="Tsugane M."/>
            <person name="Tsuji K."/>
            <person name="Ueda S."/>
            <person name="Waki K."/>
            <person name="Yamagata H."/>
            <person name="Yamamoto M."/>
            <person name="Yamamoto S."/>
            <person name="Yamane H."/>
            <person name="Yoshiki S."/>
            <person name="Yoshihara R."/>
            <person name="Yukawa K."/>
            <person name="Zhong H."/>
            <person name="Yano M."/>
            <person name="Yuan Q."/>
            <person name="Ouyang S."/>
            <person name="Liu J."/>
            <person name="Jones K.M."/>
            <person name="Gansberger K."/>
            <person name="Moffat K."/>
            <person name="Hill J."/>
            <person name="Bera J."/>
            <person name="Fadrosh D."/>
            <person name="Jin S."/>
            <person name="Johri S."/>
            <person name="Kim M."/>
            <person name="Overton L."/>
            <person name="Reardon M."/>
            <person name="Tsitrin T."/>
            <person name="Vuong H."/>
            <person name="Weaver B."/>
            <person name="Ciecko A."/>
            <person name="Tallon L."/>
            <person name="Jackson J."/>
            <person name="Pai G."/>
            <person name="Aken S.V."/>
            <person name="Utterback T."/>
            <person name="Reidmuller S."/>
            <person name="Feldblyum T."/>
            <person name="Hsiao J."/>
            <person name="Zismann V."/>
            <person name="Iobst S."/>
            <person name="de Vazeille A.R."/>
            <person name="Buell C.R."/>
            <person name="Ying K."/>
            <person name="Li Y."/>
            <person name="Lu T."/>
            <person name="Huang Y."/>
            <person name="Zhao Q."/>
            <person name="Feng Q."/>
            <person name="Zhang L."/>
            <person name="Zhu J."/>
            <person name="Weng Q."/>
            <person name="Mu J."/>
            <person name="Lu Y."/>
            <person name="Fan D."/>
            <person name="Liu Y."/>
            <person name="Guan J."/>
            <person name="Zhang Y."/>
            <person name="Yu S."/>
            <person name="Liu X."/>
            <person name="Zhang Y."/>
            <person name="Hong G."/>
            <person name="Han B."/>
            <person name="Choisne N."/>
            <person name="Demange N."/>
            <person name="Orjeda G."/>
            <person name="Samain S."/>
            <person name="Cattolico L."/>
            <person name="Pelletier E."/>
            <person name="Couloux A."/>
            <person name="Segurens B."/>
            <person name="Wincker P."/>
            <person name="D'Hont A."/>
            <person name="Scarpelli C."/>
            <person name="Weissenbach J."/>
            <person name="Salanoubat M."/>
            <person name="Quetier F."/>
            <person name="Yu Y."/>
            <person name="Kim H.R."/>
            <person name="Rambo T."/>
            <person name="Currie J."/>
            <person name="Collura K."/>
            <person name="Luo M."/>
            <person name="Yang T."/>
            <person name="Ammiraju J.S.S."/>
            <person name="Engler F."/>
            <person name="Soderlund C."/>
            <person name="Wing R.A."/>
            <person name="Palmer L.E."/>
            <person name="de la Bastide M."/>
            <person name="Spiegel L."/>
            <person name="Nascimento L."/>
            <person name="Zutavern T."/>
            <person name="O'Shaughnessy A."/>
            <person name="Dike S."/>
            <person name="Dedhia N."/>
            <person name="Preston R."/>
            <person name="Balija V."/>
            <person name="McCombie W.R."/>
            <person name="Chow T."/>
            <person name="Chen H."/>
            <person name="Chung M."/>
            <person name="Chen C."/>
            <person name="Shaw J."/>
            <person name="Wu H."/>
            <person name="Hsiao K."/>
            <person name="Chao Y."/>
            <person name="Chu M."/>
            <person name="Cheng C."/>
            <person name="Hour A."/>
            <person name="Lee P."/>
            <person name="Lin S."/>
            <person name="Lin Y."/>
            <person name="Liou J."/>
            <person name="Liu S."/>
            <person name="Hsing Y."/>
            <person name="Raghuvanshi S."/>
            <person name="Mohanty A."/>
            <person name="Bharti A.K."/>
            <person name="Gaur A."/>
            <person name="Gupta V."/>
            <person name="Kumar D."/>
            <person name="Ravi V."/>
            <person name="Vij S."/>
            <person name="Kapur A."/>
            <person name="Khurana P."/>
            <person name="Khurana P."/>
            <person name="Khurana J.P."/>
            <person name="Tyagi A.K."/>
            <person name="Gaikwad K."/>
            <person name="Singh A."/>
            <person name="Dalal V."/>
            <person name="Srivastava S."/>
            <person name="Dixit A."/>
            <person name="Pal A.K."/>
            <person name="Ghazi I.A."/>
            <person name="Yadav M."/>
            <person name="Pandit A."/>
            <person name="Bhargava A."/>
            <person name="Sureshbabu K."/>
            <person name="Batra K."/>
            <person name="Sharma T.R."/>
            <person name="Mohapatra T."/>
            <person name="Singh N.K."/>
            <person name="Messing J."/>
            <person name="Nelson A.B."/>
            <person name="Fuks G."/>
            <person name="Kavchok S."/>
            <person name="Keizer G."/>
            <person name="Linton E."/>
            <person name="Llaca V."/>
            <person name="Song R."/>
            <person name="Tanyolac B."/>
            <person name="Young S."/>
            <person name="Ho-Il K."/>
            <person name="Hahn J.H."/>
            <person name="Sangsakoo G."/>
            <person name="Vanavichit A."/>
            <person name="de Mattos Luiz.A.T."/>
            <person name="Zimmer P.D."/>
            <person name="Malone G."/>
            <person name="Dellagostin O."/>
            <person name="de Oliveira A.C."/>
            <person name="Bevan M."/>
            <person name="Bancroft I."/>
            <person name="Minx P."/>
            <person name="Cordum H."/>
            <person name="Wilson R."/>
            <person name="Cheng Z."/>
            <person name="Jin W."/>
            <person name="Jiang J."/>
            <person name="Leong S.A."/>
            <person name="Iwama H."/>
            <person name="Gojobori T."/>
            <person name="Itoh T."/>
            <person name="Niimura Y."/>
            <person name="Fujii Y."/>
            <person name="Habara T."/>
            <person name="Sakai H."/>
            <person name="Sato Y."/>
            <person name="Wilson G."/>
            <person name="Kumar K."/>
            <person name="McCouch S."/>
            <person name="Juretic N."/>
            <person name="Hoen D."/>
            <person name="Wright S."/>
            <person name="Bruskiewich R."/>
            <person name="Bureau T."/>
            <person name="Miyao A."/>
            <person name="Hirochika H."/>
            <person name="Nishikawa T."/>
            <person name="Kadowaki K."/>
            <person name="Sugiura M."/>
            <person name="Burr B."/>
            <person name="Sasaki T."/>
        </authorList>
    </citation>
    <scope>NUCLEOTIDE SEQUENCE [LARGE SCALE GENOMIC DNA]</scope>
    <source>
        <strain evidence="4">cv. Nipponbare</strain>
    </source>
</reference>
<dbReference type="SMR" id="Q0DAQ5"/>
<proteinExistence type="predicted"/>
<organism evidence="3 4">
    <name type="scientific">Oryza sativa subsp. japonica</name>
    <name type="common">Rice</name>
    <dbReference type="NCBI Taxonomy" id="39947"/>
    <lineage>
        <taxon>Eukaryota</taxon>
        <taxon>Viridiplantae</taxon>
        <taxon>Streptophyta</taxon>
        <taxon>Embryophyta</taxon>
        <taxon>Tracheophyta</taxon>
        <taxon>Spermatophyta</taxon>
        <taxon>Magnoliopsida</taxon>
        <taxon>Liliopsida</taxon>
        <taxon>Poales</taxon>
        <taxon>Poaceae</taxon>
        <taxon>BOP clade</taxon>
        <taxon>Oryzoideae</taxon>
        <taxon>Oryzeae</taxon>
        <taxon>Oryzinae</taxon>
        <taxon>Oryza</taxon>
        <taxon>Oryza sativa</taxon>
    </lineage>
</organism>
<name>Q0DAQ5_ORYSJ</name>
<evidence type="ECO:0000313" key="4">
    <source>
        <dbReference type="Proteomes" id="UP000000763"/>
    </source>
</evidence>
<reference evidence="3" key="4">
    <citation type="journal article" date="2007" name="Genome Res.">
        <title>Curated Genome Annotation of Oryza sativa ssp. japonica and Comparative Genome Analysis with Arabidopsis thaliana.</title>
        <authorList>
            <consortium name="The Rice Annotation Project (RAP)"/>
            <person name="Itoh T."/>
            <person name="Tanaka T."/>
            <person name="Barrero R.A."/>
            <person name="Yamasaki C."/>
            <person name="Fujii Y."/>
            <person name="Hilton P.B."/>
            <person name="Antonio B.A."/>
            <person name="Aono H."/>
            <person name="Apweiler R."/>
            <person name="Bruskiewich R."/>
            <person name="Bureau T."/>
            <person name="Burr F."/>
            <person name="Costa de Oliveira A."/>
            <person name="Fuks G."/>
            <person name="Habara T."/>
            <person name="Haberer G."/>
            <person name="Han B."/>
            <person name="Harada E."/>
            <person name="Hiraki A.T."/>
            <person name="Hirochika H."/>
            <person name="Hoen D."/>
            <person name="Hokari H."/>
            <person name="Hosokawa S."/>
            <person name="Hsing Y."/>
            <person name="Ikawa H."/>
            <person name="Ikeo K."/>
            <person name="Imanishi T."/>
            <person name="Ito Y."/>
            <person name="Jaiswal P."/>
            <person name="Kanno M."/>
            <person name="Kawahara Y."/>
            <person name="Kawamura T."/>
            <person name="Kawashima H."/>
            <person name="Khurana J.P."/>
            <person name="Kikuchi S."/>
            <person name="Komatsu S."/>
            <person name="Koyanagi K.O."/>
            <person name="Kubooka H."/>
            <person name="Lieberherr D."/>
            <person name="Lin Y.C."/>
            <person name="Lonsdale D."/>
            <person name="Matsumoto T."/>
            <person name="Matsuya A."/>
            <person name="McCombie W.R."/>
            <person name="Messing J."/>
            <person name="Miyao A."/>
            <person name="Mulder N."/>
            <person name="Nagamura Y."/>
            <person name="Nam J."/>
            <person name="Namiki N."/>
            <person name="Numa H."/>
            <person name="Nurimoto S."/>
            <person name="O'donovan C."/>
            <person name="Ohyanagi H."/>
            <person name="Okido T."/>
            <person name="Oota S."/>
            <person name="Osato N."/>
            <person name="Palmer L.E."/>
            <person name="Quetier F."/>
            <person name="Raghuvanshi S."/>
            <person name="Saichi N."/>
            <person name="Sakai H."/>
            <person name="Sakai Y."/>
            <person name="Sakata K."/>
            <person name="Sakurai T."/>
            <person name="Sato F."/>
            <person name="Sato Y."/>
            <person name="Schoof H."/>
            <person name="Seki M."/>
            <person name="Shibata M."/>
            <person name="Shimizu Y."/>
            <person name="Shinozaki K."/>
            <person name="Shinso Y."/>
            <person name="Singh N.K."/>
            <person name="Smith-White B."/>
            <person name="Takeda J."/>
            <person name="Tanino M."/>
            <person name="Tatusova T."/>
            <person name="Thongjuea S."/>
            <person name="Todokoro F."/>
            <person name="Tsugane M."/>
            <person name="Tyagi A.K."/>
            <person name="Vanavichit A."/>
            <person name="Wang A."/>
            <person name="Wing R.A."/>
            <person name="Yamaguchi K."/>
            <person name="Yamamoto M."/>
            <person name="Yamamoto N."/>
            <person name="Yu Y."/>
            <person name="Zhang H."/>
            <person name="Zhao Q."/>
            <person name="Higo K."/>
            <person name="Burr B."/>
            <person name="Gojobori T."/>
            <person name="Sasaki T."/>
        </authorList>
    </citation>
    <scope>NUCLEOTIDE SEQUENCE</scope>
</reference>
<accession>Q0DAQ5</accession>
<dbReference type="EMBL" id="AP003573">
    <property type="protein sequence ID" value="BAD37525.1"/>
    <property type="molecule type" value="Genomic_DNA"/>
</dbReference>
<protein>
    <submittedName>
        <fullName evidence="3">Os06g0638400 protein</fullName>
    </submittedName>
</protein>
<sequence length="89" mass="9133">MAAAAVVVVVVEADEDEQGIRSRTSTASLMAGLLPGAMAQQAKASLKQASRASSLPSASPRSVGSAMRSSRLRSSTTNPACHWQSSTSE</sequence>
<dbReference type="Gramene" id="Os06t0638400-01">
    <property type="protein sequence ID" value="Os06t0638400-01"/>
    <property type="gene ID" value="Os06g0638400"/>
</dbReference>
<reference evidence="2" key="1">
    <citation type="submission" date="2001-05" db="EMBL/GenBank/DDBJ databases">
        <title>Oryza sativa nipponbare(GA3) genomic DNA, chromosome 6, PAC clone:P0523F01.</title>
        <authorList>
            <person name="Sasaki T."/>
            <person name="Matsumoto T."/>
            <person name="Yamamoto K."/>
        </authorList>
    </citation>
    <scope>NUCLEOTIDE SEQUENCE</scope>
</reference>
<reference evidence="4" key="6">
    <citation type="journal article" date="2008" name="Nucleic Acids Res.">
        <title>The rice annotation project database (RAP-DB): 2008 update.</title>
        <authorList>
            <consortium name="The rice annotation project (RAP)"/>
        </authorList>
    </citation>
    <scope>GENOME REANNOTATION</scope>
    <source>
        <strain evidence="4">cv. Nipponbare</strain>
    </source>
</reference>
<reference evidence="3" key="7">
    <citation type="submission" date="2012-08" db="EMBL/GenBank/DDBJ databases">
        <title>Oryza sativa nipponbare(GA3) genomic DNA, chromosome 6.</title>
        <authorList>
            <consortium name="IRGSP(International Rice Genome Sequencing Project)"/>
        </authorList>
    </citation>
    <scope>NUCLEOTIDE SEQUENCE</scope>
</reference>